<feature type="compositionally biased region" description="Pro residues" evidence="1">
    <location>
        <begin position="1"/>
        <end position="10"/>
    </location>
</feature>
<organism evidence="2 3">
    <name type="scientific">Lyophyllum shimeji</name>
    <name type="common">Hon-shimeji</name>
    <name type="synonym">Tricholoma shimeji</name>
    <dbReference type="NCBI Taxonomy" id="47721"/>
    <lineage>
        <taxon>Eukaryota</taxon>
        <taxon>Fungi</taxon>
        <taxon>Dikarya</taxon>
        <taxon>Basidiomycota</taxon>
        <taxon>Agaricomycotina</taxon>
        <taxon>Agaricomycetes</taxon>
        <taxon>Agaricomycetidae</taxon>
        <taxon>Agaricales</taxon>
        <taxon>Tricholomatineae</taxon>
        <taxon>Lyophyllaceae</taxon>
        <taxon>Lyophyllum</taxon>
    </lineage>
</organism>
<dbReference type="AlphaFoldDB" id="A0A9P3PXY9"/>
<sequence length="170" mass="18208">MHGGIAPPPALARAAVPHTARILHTARGPRSLPPPSPPQAQRSACPPAASPSRVPRLGLPDLRSCVPDLNHRPCPAHRPHPAHHPRKLSPADVRLWRSRRCTAVSLLHQPSLVPRCRRPPASHTPPEETEPRGCSLMARQTMHGGIAPPPALARATVPGTARVPHTTRGN</sequence>
<keyword evidence="3" id="KW-1185">Reference proteome</keyword>
<proteinExistence type="predicted"/>
<accession>A0A9P3PXY9</accession>
<evidence type="ECO:0000313" key="3">
    <source>
        <dbReference type="Proteomes" id="UP001063166"/>
    </source>
</evidence>
<feature type="compositionally biased region" description="Basic residues" evidence="1">
    <location>
        <begin position="74"/>
        <end position="87"/>
    </location>
</feature>
<feature type="compositionally biased region" description="Low complexity" evidence="1">
    <location>
        <begin position="39"/>
        <end position="56"/>
    </location>
</feature>
<comment type="caution">
    <text evidence="2">The sequence shown here is derived from an EMBL/GenBank/DDBJ whole genome shotgun (WGS) entry which is preliminary data.</text>
</comment>
<protein>
    <submittedName>
        <fullName evidence="2">Uncharacterized protein</fullName>
    </submittedName>
</protein>
<evidence type="ECO:0000256" key="1">
    <source>
        <dbReference type="SAM" id="MobiDB-lite"/>
    </source>
</evidence>
<evidence type="ECO:0000313" key="2">
    <source>
        <dbReference type="EMBL" id="GLB44090.1"/>
    </source>
</evidence>
<feature type="region of interest" description="Disordered" evidence="1">
    <location>
        <begin position="1"/>
        <end position="87"/>
    </location>
</feature>
<feature type="region of interest" description="Disordered" evidence="1">
    <location>
        <begin position="142"/>
        <end position="170"/>
    </location>
</feature>
<name>A0A9P3PXY9_LYOSH</name>
<reference evidence="2" key="1">
    <citation type="submission" date="2022-07" db="EMBL/GenBank/DDBJ databases">
        <title>The genome of Lyophyllum shimeji provides insight into the initial evolution of ectomycorrhizal fungal genome.</title>
        <authorList>
            <person name="Kobayashi Y."/>
            <person name="Shibata T."/>
            <person name="Hirakawa H."/>
            <person name="Shigenobu S."/>
            <person name="Nishiyama T."/>
            <person name="Yamada A."/>
            <person name="Hasebe M."/>
            <person name="Kawaguchi M."/>
        </authorList>
    </citation>
    <scope>NUCLEOTIDE SEQUENCE</scope>
    <source>
        <strain evidence="2">AT787</strain>
    </source>
</reference>
<dbReference type="EMBL" id="BRPK01000016">
    <property type="protein sequence ID" value="GLB44090.1"/>
    <property type="molecule type" value="Genomic_DNA"/>
</dbReference>
<gene>
    <name evidence="2" type="ORF">LshimejAT787_1600200</name>
</gene>
<dbReference type="Proteomes" id="UP001063166">
    <property type="component" value="Unassembled WGS sequence"/>
</dbReference>